<dbReference type="Proteomes" id="UP001481872">
    <property type="component" value="Unassembled WGS sequence"/>
</dbReference>
<proteinExistence type="inferred from homology"/>
<dbReference type="InterPro" id="IPR003593">
    <property type="entry name" value="AAA+_ATPase"/>
</dbReference>
<dbReference type="PROSITE" id="PS00211">
    <property type="entry name" value="ABC_TRANSPORTER_1"/>
    <property type="match status" value="1"/>
</dbReference>
<name>A0ABV1J7X3_9FIRM</name>
<keyword evidence="3" id="KW-0547">Nucleotide-binding</keyword>
<sequence length="295" mass="32788">MDLLDAVSLTKDYGNGRGLFNFSMQLNAGDIVGLIGVNGAGKTTLLNMLAGCIHADSGKISYEGEEVTMDSSCRKKFGISVDPNFYSYLTAYENLEALFYLNGIRDSERIKAEIKDVLTIVGLDGAEKKKIKEFSFGMKQRLGFAQALLNGQTVMLLDEPFVGLDIHGRAMVKDTIRAMAENRGMAVIFSDHNLDEVKSLCNRLIVIRDGVKHYDGDIHIQSAVMLNVDDTDQIDSRYARKLDQHRLVITEENMNEKLHYISSIATILSVEKVINPLEKLLEEGNDEDACTVRAI</sequence>
<gene>
    <name evidence="6" type="ORF">AAA081_08365</name>
</gene>
<comment type="caution">
    <text evidence="6">The sequence shown here is derived from an EMBL/GenBank/DDBJ whole genome shotgun (WGS) entry which is preliminary data.</text>
</comment>
<dbReference type="PANTHER" id="PTHR43335:SF4">
    <property type="entry name" value="ABC TRANSPORTER, ATP-BINDING PROTEIN"/>
    <property type="match status" value="1"/>
</dbReference>
<protein>
    <submittedName>
        <fullName evidence="6">ABC transporter ATP-binding protein</fullName>
    </submittedName>
</protein>
<comment type="similarity">
    <text evidence="1">Belongs to the ABC transporter superfamily.</text>
</comment>
<accession>A0ABV1J7X3</accession>
<dbReference type="SMART" id="SM00382">
    <property type="entry name" value="AAA"/>
    <property type="match status" value="1"/>
</dbReference>
<keyword evidence="2" id="KW-0813">Transport</keyword>
<dbReference type="InterPro" id="IPR003439">
    <property type="entry name" value="ABC_transporter-like_ATP-bd"/>
</dbReference>
<evidence type="ECO:0000256" key="3">
    <source>
        <dbReference type="ARBA" id="ARBA00022741"/>
    </source>
</evidence>
<evidence type="ECO:0000313" key="7">
    <source>
        <dbReference type="Proteomes" id="UP001481872"/>
    </source>
</evidence>
<dbReference type="Gene3D" id="3.40.50.300">
    <property type="entry name" value="P-loop containing nucleotide triphosphate hydrolases"/>
    <property type="match status" value="1"/>
</dbReference>
<dbReference type="InterPro" id="IPR017871">
    <property type="entry name" value="ABC_transporter-like_CS"/>
</dbReference>
<evidence type="ECO:0000313" key="6">
    <source>
        <dbReference type="EMBL" id="MEQ3354304.1"/>
    </source>
</evidence>
<keyword evidence="4 6" id="KW-0067">ATP-binding</keyword>
<dbReference type="Pfam" id="PF00005">
    <property type="entry name" value="ABC_tran"/>
    <property type="match status" value="1"/>
</dbReference>
<dbReference type="EMBL" id="JBBNPS010000034">
    <property type="protein sequence ID" value="MEQ3354304.1"/>
    <property type="molecule type" value="Genomic_DNA"/>
</dbReference>
<organism evidence="6 7">
    <name type="scientific">Aedoeadaptatus acetigenes</name>
    <dbReference type="NCBI Taxonomy" id="2981723"/>
    <lineage>
        <taxon>Bacteria</taxon>
        <taxon>Bacillati</taxon>
        <taxon>Bacillota</taxon>
        <taxon>Tissierellia</taxon>
        <taxon>Tissierellales</taxon>
        <taxon>Peptoniphilaceae</taxon>
        <taxon>Aedoeadaptatus</taxon>
    </lineage>
</organism>
<dbReference type="GO" id="GO:0005524">
    <property type="term" value="F:ATP binding"/>
    <property type="evidence" value="ECO:0007669"/>
    <property type="project" value="UniProtKB-KW"/>
</dbReference>
<dbReference type="PROSITE" id="PS50893">
    <property type="entry name" value="ABC_TRANSPORTER_2"/>
    <property type="match status" value="1"/>
</dbReference>
<dbReference type="InterPro" id="IPR027417">
    <property type="entry name" value="P-loop_NTPase"/>
</dbReference>
<evidence type="ECO:0000256" key="4">
    <source>
        <dbReference type="ARBA" id="ARBA00022840"/>
    </source>
</evidence>
<feature type="domain" description="ABC transporter" evidence="5">
    <location>
        <begin position="4"/>
        <end position="234"/>
    </location>
</feature>
<reference evidence="6 7" key="1">
    <citation type="submission" date="2024-04" db="EMBL/GenBank/DDBJ databases">
        <title>Human intestinal bacterial collection.</title>
        <authorList>
            <person name="Pauvert C."/>
            <person name="Hitch T.C.A."/>
            <person name="Clavel T."/>
        </authorList>
    </citation>
    <scope>NUCLEOTIDE SEQUENCE [LARGE SCALE GENOMIC DNA]</scope>
    <source>
        <strain evidence="6 7">CLA-SR-H026</strain>
    </source>
</reference>
<evidence type="ECO:0000256" key="1">
    <source>
        <dbReference type="ARBA" id="ARBA00005417"/>
    </source>
</evidence>
<dbReference type="PANTHER" id="PTHR43335">
    <property type="entry name" value="ABC TRANSPORTER, ATP-BINDING PROTEIN"/>
    <property type="match status" value="1"/>
</dbReference>
<dbReference type="SUPFAM" id="SSF52540">
    <property type="entry name" value="P-loop containing nucleoside triphosphate hydrolases"/>
    <property type="match status" value="1"/>
</dbReference>
<evidence type="ECO:0000256" key="2">
    <source>
        <dbReference type="ARBA" id="ARBA00022448"/>
    </source>
</evidence>
<dbReference type="RefSeq" id="WP_349054580.1">
    <property type="nucleotide sequence ID" value="NZ_JBBNPS010000034.1"/>
</dbReference>
<keyword evidence="7" id="KW-1185">Reference proteome</keyword>
<evidence type="ECO:0000259" key="5">
    <source>
        <dbReference type="PROSITE" id="PS50893"/>
    </source>
</evidence>